<keyword evidence="5 8" id="KW-0103">Bromodomain</keyword>
<feature type="domain" description="BAH" evidence="15">
    <location>
        <begin position="1191"/>
        <end position="1312"/>
    </location>
</feature>
<dbReference type="Gene3D" id="2.30.30.490">
    <property type="match status" value="2"/>
</dbReference>
<feature type="region of interest" description="Disordered" evidence="11">
    <location>
        <begin position="558"/>
        <end position="595"/>
    </location>
</feature>
<evidence type="ECO:0000313" key="17">
    <source>
        <dbReference type="Proteomes" id="UP001217089"/>
    </source>
</evidence>
<name>A0ABQ9EA11_TEGGR</name>
<dbReference type="PROSITE" id="PS50157">
    <property type="entry name" value="ZINC_FINGER_C2H2_2"/>
    <property type="match status" value="1"/>
</dbReference>
<dbReference type="InterPro" id="IPR001025">
    <property type="entry name" value="BAH_dom"/>
</dbReference>
<dbReference type="InterPro" id="IPR013087">
    <property type="entry name" value="Znf_C2H2_type"/>
</dbReference>
<dbReference type="EMBL" id="JARBDR010000918">
    <property type="protein sequence ID" value="KAJ8301289.1"/>
    <property type="molecule type" value="Genomic_DNA"/>
</dbReference>
<feature type="domain" description="Bromo" evidence="12">
    <location>
        <begin position="745"/>
        <end position="815"/>
    </location>
</feature>
<dbReference type="Proteomes" id="UP001217089">
    <property type="component" value="Unassembled WGS sequence"/>
</dbReference>
<keyword evidence="6" id="KW-0804">Transcription</keyword>
<keyword evidence="3" id="KW-0156">Chromatin regulator</keyword>
<feature type="compositionally biased region" description="Pro residues" evidence="11">
    <location>
        <begin position="1696"/>
        <end position="1707"/>
    </location>
</feature>
<dbReference type="PROSITE" id="PS50118">
    <property type="entry name" value="HMG_BOX_2"/>
    <property type="match status" value="1"/>
</dbReference>
<comment type="subcellular location">
    <subcellularLocation>
        <location evidence="1">Nucleus</location>
    </subcellularLocation>
</comment>
<dbReference type="Pfam" id="PF00505">
    <property type="entry name" value="HMG_box"/>
    <property type="match status" value="1"/>
</dbReference>
<evidence type="ECO:0000256" key="3">
    <source>
        <dbReference type="ARBA" id="ARBA00022853"/>
    </source>
</evidence>
<keyword evidence="9" id="KW-0862">Zinc</keyword>
<dbReference type="SMART" id="SM00297">
    <property type="entry name" value="BROMO"/>
    <property type="match status" value="6"/>
</dbReference>
<feature type="region of interest" description="Disordered" evidence="11">
    <location>
        <begin position="413"/>
        <end position="444"/>
    </location>
</feature>
<evidence type="ECO:0000256" key="7">
    <source>
        <dbReference type="ARBA" id="ARBA00023242"/>
    </source>
</evidence>
<dbReference type="InterPro" id="IPR036910">
    <property type="entry name" value="HMG_box_dom_sf"/>
</dbReference>
<feature type="domain" description="C2H2-type" evidence="14">
    <location>
        <begin position="25"/>
        <end position="53"/>
    </location>
</feature>
<keyword evidence="4" id="KW-0805">Transcription regulation</keyword>
<dbReference type="PROSITE" id="PS50014">
    <property type="entry name" value="BROMODOMAIN_2"/>
    <property type="match status" value="6"/>
</dbReference>
<gene>
    <name evidence="16" type="ORF">KUTeg_020276</name>
</gene>
<feature type="compositionally biased region" description="Basic and acidic residues" evidence="11">
    <location>
        <begin position="1502"/>
        <end position="1517"/>
    </location>
</feature>
<proteinExistence type="predicted"/>
<evidence type="ECO:0000256" key="4">
    <source>
        <dbReference type="ARBA" id="ARBA00023015"/>
    </source>
</evidence>
<feature type="domain" description="HMG box" evidence="13">
    <location>
        <begin position="1446"/>
        <end position="1514"/>
    </location>
</feature>
<protein>
    <recommendedName>
        <fullName evidence="18">Protein polybromo-1</fullName>
    </recommendedName>
</protein>
<keyword evidence="9" id="KW-0479">Metal-binding</keyword>
<feature type="compositionally biased region" description="Basic and acidic residues" evidence="11">
    <location>
        <begin position="86"/>
        <end position="99"/>
    </location>
</feature>
<dbReference type="InterPro" id="IPR018359">
    <property type="entry name" value="Bromodomain_CS"/>
</dbReference>
<evidence type="ECO:0000313" key="16">
    <source>
        <dbReference type="EMBL" id="KAJ8301289.1"/>
    </source>
</evidence>
<comment type="caution">
    <text evidence="16">The sequence shown here is derived from an EMBL/GenBank/DDBJ whole genome shotgun (WGS) entry which is preliminary data.</text>
</comment>
<feature type="compositionally biased region" description="Low complexity" evidence="11">
    <location>
        <begin position="1608"/>
        <end position="1618"/>
    </location>
</feature>
<evidence type="ECO:0000256" key="8">
    <source>
        <dbReference type="PROSITE-ProRule" id="PRU00035"/>
    </source>
</evidence>
<feature type="compositionally biased region" description="Pro residues" evidence="11">
    <location>
        <begin position="1641"/>
        <end position="1652"/>
    </location>
</feature>
<feature type="compositionally biased region" description="Pro residues" evidence="11">
    <location>
        <begin position="1661"/>
        <end position="1677"/>
    </location>
</feature>
<sequence length="1804" mass="207570">MEIQQVTHTHVEQPPVAVQPPVKMHHCKNCPYATRFIQNLRRHYKQRHLGKDTLPSSSSAMSTVSTEQKIYSSSTPVMPSKRKRLPGTEENRPSEEREVSPSTIKRRKKSLHYDPLEMCQEIYETLRNYKTEDGRLMCETFIRAPKRRTAADYYEVVSTPIDLLRIQQKLKTEEYEEIDQFSADIELMVNNAKAYYKKGTQEYQDASDIWDLFVKSKNDLISDTFKDIATKAERKRLLKGDEDMDDESDDSPNKSALNDSVSSSNDEKQDDIEDFEQLFAAVITARDEDREISAAFQLLPQKTKYPEYYQIIKKPIDLKMIATKIQDNQYRYIDEMEKDMSLMVKNAKTFNEPKSLIYKDAVSLKKIFQTKKGEILQKKQQGIAKKSERARTRERSIGHHLAAACAAMTYPSDEESEIASSQDTSSQPDLDDEDSGAETVMSEEESPYWSLLNAVKTFRNNQGLTLYEPFLKLPSKRFYPDYYEEIKTPMSLSNVRKKLKFNQYRSLESIFSDLNLVFENAKHYNADESKIYQFQLDDLSSASYGFYPAVKVSRELFDEDSHQSQRSDKDRGRRSSGSGAPDSDKKRTGKRSTPEEMMRRRVLALYRSVYEYTDADGRTLRNIFMELPSKRDYPDYYRVIVEPIDMKMIENKIKVEKYTNEQQLMADFELMFNNARHYNEEDSQVYKDADRLHRVLKAKWRAVCQNIEARRALCNKNRQRSKTITTLASKLQDLYETILNYQDLKGRTLSTPFLKLPLKSDYPDYYEVIKKPIDLQRIQQKMGSNQYETVEDMVADLLQMFDNACKYNEPDSLLYKDALTLQRVCLEKKVDLVDEKTNEVPDVKAIVQELMTSLFISVYNYQDEEGRCYSDSFAELPERDPEETLEDSKQKEKPLTFDQIKKNLDKGRYRRMDRFQEDMLKVFERARRLSRTDSQVYEDSIEMELYFIKTRDEVCKNGEILLTPALSYTEKHLNSMIETEKQEKLLMELKEDEEKRSKRDSEERLLDSAVEQAEGCVDSFKYKELEFKIGEFVYIESREKGIEPHIMCIEKLYTDNTGTQMLHGNFYYRPNETFHLATRKFLEKEVFKSDFYTSIPLTQIIGKCYVMHVKEYFRYKPEVWHTTKTEVVNIIPREKPLIPIRVESVFADKEKTEETDDGETGIIEKIRQDVVAPAPVSVDGSASIDGLVYFEQVVTNNGVFKLGDGVMVRSDKLLFYRMDKLWKDASGYCYFSGPLFLEPIDIQHSPTRLFYSKELFLSTVEHAHAIDSVQSKCCIMYAKDYFACRPTEFLESDIYLCEAKYLEDKSVKKLGKGLKKYALSPKVTDDEIYFFKKPLSVQKEPSPLLLKAAEDTSFIDEDSQDGERDSTMDSSFSYNASMDLGGDKSLKKHSDIQQLEKLYRKAKAGMKRQISGYIVYSGEIRKSIQQENPECSFGEISRIVGNKVGGRRHPSGYILFSKKTRKILQMESPGMSFGEVSRLVGVKWRNLTKEEKEKYEEKAKRIAEEQQAKQQEAERAFNESLNRSQSPWDYGSMSPGSSGRPVTPGGGAGFQGQYGYQGYPQGQGQGITMNTPPVMTPMQRAAGQPGMSPIPPMMAQRQFASPYQQQHMGMRMPPMGSSPYPPGTPQGQTPTQMTPQSTHPGMPPPPPPPPHPGMSTSPHPVLSPGPTPGSVPNPGLPASPHAHMTPQSMGQGQSMAPPPPPPRPPSPMFVTVPPKTQRLLHSEAYLRYIEGLNADHKYISDWDKNLSASQENTPQVDENRLPSQWLAQGAGYHGNVTNALWALRDLMLKDTLNISRTLPFEALW</sequence>
<feature type="compositionally biased region" description="Polar residues" evidence="11">
    <location>
        <begin position="418"/>
        <end position="428"/>
    </location>
</feature>
<feature type="domain" description="BAH" evidence="15">
    <location>
        <begin position="1025"/>
        <end position="1141"/>
    </location>
</feature>
<dbReference type="InterPro" id="IPR037382">
    <property type="entry name" value="Rsc/polybromo"/>
</dbReference>
<keyword evidence="2" id="KW-0677">Repeat</keyword>
<feature type="domain" description="Bromo" evidence="12">
    <location>
        <begin position="616"/>
        <end position="686"/>
    </location>
</feature>
<feature type="region of interest" description="Disordered" evidence="11">
    <location>
        <begin position="239"/>
        <end position="269"/>
    </location>
</feature>
<keyword evidence="9" id="KW-0863">Zinc-finger</keyword>
<feature type="domain" description="Bromo" evidence="12">
    <location>
        <begin position="288"/>
        <end position="358"/>
    </location>
</feature>
<evidence type="ECO:0000256" key="11">
    <source>
        <dbReference type="SAM" id="MobiDB-lite"/>
    </source>
</evidence>
<keyword evidence="7 10" id="KW-0539">Nucleus</keyword>
<feature type="region of interest" description="Disordered" evidence="11">
    <location>
        <begin position="49"/>
        <end position="107"/>
    </location>
</feature>
<feature type="compositionally biased region" description="Polar residues" evidence="11">
    <location>
        <begin position="1685"/>
        <end position="1694"/>
    </location>
</feature>
<dbReference type="SUPFAM" id="SSF47095">
    <property type="entry name" value="HMG-box"/>
    <property type="match status" value="2"/>
</dbReference>
<evidence type="ECO:0000256" key="5">
    <source>
        <dbReference type="ARBA" id="ARBA00023117"/>
    </source>
</evidence>
<reference evidence="16 17" key="1">
    <citation type="submission" date="2022-12" db="EMBL/GenBank/DDBJ databases">
        <title>Chromosome-level genome of Tegillarca granosa.</title>
        <authorList>
            <person name="Kim J."/>
        </authorList>
    </citation>
    <scope>NUCLEOTIDE SEQUENCE [LARGE SCALE GENOMIC DNA]</scope>
    <source>
        <strain evidence="16">Teg-2019</strain>
        <tissue evidence="16">Adductor muscle</tissue>
    </source>
</reference>
<dbReference type="PROSITE" id="PS00633">
    <property type="entry name" value="BROMODOMAIN_1"/>
    <property type="match status" value="1"/>
</dbReference>
<evidence type="ECO:0008006" key="18">
    <source>
        <dbReference type="Google" id="ProtNLM"/>
    </source>
</evidence>
<keyword evidence="17" id="KW-1185">Reference proteome</keyword>
<evidence type="ECO:0000259" key="13">
    <source>
        <dbReference type="PROSITE" id="PS50118"/>
    </source>
</evidence>
<dbReference type="Pfam" id="PF01426">
    <property type="entry name" value="BAH"/>
    <property type="match status" value="2"/>
</dbReference>
<dbReference type="Gene3D" id="1.10.30.10">
    <property type="entry name" value="High mobility group box domain"/>
    <property type="match status" value="1"/>
</dbReference>
<dbReference type="InterPro" id="IPR043151">
    <property type="entry name" value="BAH_sf"/>
</dbReference>
<keyword evidence="10" id="KW-0238">DNA-binding</keyword>
<evidence type="ECO:0000256" key="2">
    <source>
        <dbReference type="ARBA" id="ARBA00022737"/>
    </source>
</evidence>
<feature type="compositionally biased region" description="Basic and acidic residues" evidence="11">
    <location>
        <begin position="582"/>
        <end position="595"/>
    </location>
</feature>
<feature type="region of interest" description="Disordered" evidence="11">
    <location>
        <begin position="1502"/>
        <end position="1563"/>
    </location>
</feature>
<feature type="compositionally biased region" description="Acidic residues" evidence="11">
    <location>
        <begin position="429"/>
        <end position="444"/>
    </location>
</feature>
<dbReference type="PROSITE" id="PS51038">
    <property type="entry name" value="BAH"/>
    <property type="match status" value="2"/>
</dbReference>
<dbReference type="SUPFAM" id="SSF47370">
    <property type="entry name" value="Bromodomain"/>
    <property type="match status" value="6"/>
</dbReference>
<feature type="compositionally biased region" description="Low complexity" evidence="11">
    <location>
        <begin position="1625"/>
        <end position="1640"/>
    </location>
</feature>
<feature type="compositionally biased region" description="Low complexity" evidence="11">
    <location>
        <begin position="1553"/>
        <end position="1562"/>
    </location>
</feature>
<evidence type="ECO:0000259" key="14">
    <source>
        <dbReference type="PROSITE" id="PS50157"/>
    </source>
</evidence>
<feature type="domain" description="Bromo" evidence="12">
    <location>
        <begin position="865"/>
        <end position="937"/>
    </location>
</feature>
<dbReference type="Pfam" id="PF00439">
    <property type="entry name" value="Bromodomain"/>
    <property type="match status" value="6"/>
</dbReference>
<evidence type="ECO:0000256" key="10">
    <source>
        <dbReference type="PROSITE-ProRule" id="PRU00267"/>
    </source>
</evidence>
<dbReference type="InterPro" id="IPR009071">
    <property type="entry name" value="HMG_box_dom"/>
</dbReference>
<feature type="compositionally biased region" description="Polar residues" evidence="11">
    <location>
        <begin position="66"/>
        <end position="77"/>
    </location>
</feature>
<dbReference type="PANTHER" id="PTHR16062">
    <property type="entry name" value="SWI/SNF-RELATED"/>
    <property type="match status" value="1"/>
</dbReference>
<feature type="DNA-binding region" description="HMG box" evidence="10">
    <location>
        <begin position="1446"/>
        <end position="1514"/>
    </location>
</feature>
<evidence type="ECO:0000259" key="12">
    <source>
        <dbReference type="PROSITE" id="PS50014"/>
    </source>
</evidence>
<evidence type="ECO:0000256" key="9">
    <source>
        <dbReference type="PROSITE-ProRule" id="PRU00042"/>
    </source>
</evidence>
<feature type="domain" description="Bromo" evidence="12">
    <location>
        <begin position="462"/>
        <end position="532"/>
    </location>
</feature>
<dbReference type="InterPro" id="IPR001487">
    <property type="entry name" value="Bromodomain"/>
</dbReference>
<feature type="region of interest" description="Disordered" evidence="11">
    <location>
        <begin position="1601"/>
        <end position="1709"/>
    </location>
</feature>
<feature type="non-terminal residue" evidence="16">
    <location>
        <position position="1804"/>
    </location>
</feature>
<dbReference type="SMART" id="SM00398">
    <property type="entry name" value="HMG"/>
    <property type="match status" value="1"/>
</dbReference>
<dbReference type="CDD" id="cd05526">
    <property type="entry name" value="Bromo_polybromo_VI"/>
    <property type="match status" value="1"/>
</dbReference>
<dbReference type="Gene3D" id="1.20.920.10">
    <property type="entry name" value="Bromodomain-like"/>
    <property type="match status" value="6"/>
</dbReference>
<dbReference type="CDD" id="cd05524">
    <property type="entry name" value="Bromo_polybromo_I"/>
    <property type="match status" value="1"/>
</dbReference>
<dbReference type="SMART" id="SM00439">
    <property type="entry name" value="BAH"/>
    <property type="match status" value="2"/>
</dbReference>
<feature type="compositionally biased region" description="Low complexity" evidence="11">
    <location>
        <begin position="56"/>
        <end position="65"/>
    </location>
</feature>
<evidence type="ECO:0000256" key="6">
    <source>
        <dbReference type="ARBA" id="ARBA00023163"/>
    </source>
</evidence>
<feature type="domain" description="Bromo" evidence="12">
    <location>
        <begin position="133"/>
        <end position="203"/>
    </location>
</feature>
<dbReference type="PANTHER" id="PTHR16062:SF19">
    <property type="entry name" value="PROTEIN POLYBROMO-1"/>
    <property type="match status" value="1"/>
</dbReference>
<accession>A0ABQ9EA11</accession>
<organism evidence="16 17">
    <name type="scientific">Tegillarca granosa</name>
    <name type="common">Malaysian cockle</name>
    <name type="synonym">Anadara granosa</name>
    <dbReference type="NCBI Taxonomy" id="220873"/>
    <lineage>
        <taxon>Eukaryota</taxon>
        <taxon>Metazoa</taxon>
        <taxon>Spiralia</taxon>
        <taxon>Lophotrochozoa</taxon>
        <taxon>Mollusca</taxon>
        <taxon>Bivalvia</taxon>
        <taxon>Autobranchia</taxon>
        <taxon>Pteriomorphia</taxon>
        <taxon>Arcoida</taxon>
        <taxon>Arcoidea</taxon>
        <taxon>Arcidae</taxon>
        <taxon>Tegillarca</taxon>
    </lineage>
</organism>
<evidence type="ECO:0000259" key="15">
    <source>
        <dbReference type="PROSITE" id="PS51038"/>
    </source>
</evidence>
<dbReference type="InterPro" id="IPR036427">
    <property type="entry name" value="Bromodomain-like_sf"/>
</dbReference>
<feature type="compositionally biased region" description="Basic and acidic residues" evidence="11">
    <location>
        <begin position="558"/>
        <end position="573"/>
    </location>
</feature>
<evidence type="ECO:0000256" key="1">
    <source>
        <dbReference type="ARBA" id="ARBA00004123"/>
    </source>
</evidence>
<feature type="compositionally biased region" description="Polar residues" evidence="11">
    <location>
        <begin position="253"/>
        <end position="264"/>
    </location>
</feature>
<dbReference type="PRINTS" id="PR00503">
    <property type="entry name" value="BROMODOMAIN"/>
</dbReference>